<protein>
    <recommendedName>
        <fullName evidence="3">BED-type domain-containing protein</fullName>
    </recommendedName>
</protein>
<dbReference type="OrthoDB" id="1873329at2759"/>
<name>A0A2P5E7V6_TREOI</name>
<accession>A0A2P5E7V6</accession>
<dbReference type="AlphaFoldDB" id="A0A2P5E7V6"/>
<keyword evidence="2" id="KW-1185">Reference proteome</keyword>
<reference evidence="2" key="1">
    <citation type="submission" date="2016-06" db="EMBL/GenBank/DDBJ databases">
        <title>Parallel loss of symbiosis genes in relatives of nitrogen-fixing non-legume Parasponia.</title>
        <authorList>
            <person name="Van Velzen R."/>
            <person name="Holmer R."/>
            <person name="Bu F."/>
            <person name="Rutten L."/>
            <person name="Van Zeijl A."/>
            <person name="Liu W."/>
            <person name="Santuari L."/>
            <person name="Cao Q."/>
            <person name="Sharma T."/>
            <person name="Shen D."/>
            <person name="Roswanjaya Y."/>
            <person name="Wardhani T."/>
            <person name="Kalhor M.S."/>
            <person name="Jansen J."/>
            <person name="Van den Hoogen J."/>
            <person name="Gungor B."/>
            <person name="Hartog M."/>
            <person name="Hontelez J."/>
            <person name="Verver J."/>
            <person name="Yang W.-C."/>
            <person name="Schijlen E."/>
            <person name="Repin R."/>
            <person name="Schilthuizen M."/>
            <person name="Schranz E."/>
            <person name="Heidstra R."/>
            <person name="Miyata K."/>
            <person name="Fedorova E."/>
            <person name="Kohlen W."/>
            <person name="Bisseling T."/>
            <person name="Smit S."/>
            <person name="Geurts R."/>
        </authorList>
    </citation>
    <scope>NUCLEOTIDE SEQUENCE [LARGE SCALE GENOMIC DNA]</scope>
    <source>
        <strain evidence="2">cv. RG33-2</strain>
    </source>
</reference>
<evidence type="ECO:0008006" key="3">
    <source>
        <dbReference type="Google" id="ProtNLM"/>
    </source>
</evidence>
<evidence type="ECO:0000313" key="2">
    <source>
        <dbReference type="Proteomes" id="UP000237000"/>
    </source>
</evidence>
<feature type="non-terminal residue" evidence="1">
    <location>
        <position position="82"/>
    </location>
</feature>
<dbReference type="EMBL" id="JXTC01000211">
    <property type="protein sequence ID" value="PON81643.1"/>
    <property type="molecule type" value="Genomic_DNA"/>
</dbReference>
<gene>
    <name evidence="1" type="ORF">TorRG33x02_225360</name>
</gene>
<dbReference type="InParanoid" id="A0A2P5E7V6"/>
<dbReference type="Proteomes" id="UP000237000">
    <property type="component" value="Unassembled WGS sequence"/>
</dbReference>
<proteinExistence type="predicted"/>
<evidence type="ECO:0000313" key="1">
    <source>
        <dbReference type="EMBL" id="PON81643.1"/>
    </source>
</evidence>
<comment type="caution">
    <text evidence="1">The sequence shown here is derived from an EMBL/GenBank/DDBJ whole genome shotgun (WGS) entry which is preliminary data.</text>
</comment>
<sequence length="82" mass="9623">MCKHDCVASSYEDEDGHVNRLNEEDDDMIEVGSANYAKVRKKTLKSKFWKFFDILPLDPDKKLRSECKKCWQWCLASSKYGI</sequence>
<organism evidence="1 2">
    <name type="scientific">Trema orientale</name>
    <name type="common">Charcoal tree</name>
    <name type="synonym">Celtis orientalis</name>
    <dbReference type="NCBI Taxonomy" id="63057"/>
    <lineage>
        <taxon>Eukaryota</taxon>
        <taxon>Viridiplantae</taxon>
        <taxon>Streptophyta</taxon>
        <taxon>Embryophyta</taxon>
        <taxon>Tracheophyta</taxon>
        <taxon>Spermatophyta</taxon>
        <taxon>Magnoliopsida</taxon>
        <taxon>eudicotyledons</taxon>
        <taxon>Gunneridae</taxon>
        <taxon>Pentapetalae</taxon>
        <taxon>rosids</taxon>
        <taxon>fabids</taxon>
        <taxon>Rosales</taxon>
        <taxon>Cannabaceae</taxon>
        <taxon>Trema</taxon>
    </lineage>
</organism>